<evidence type="ECO:0008006" key="5">
    <source>
        <dbReference type="Google" id="ProtNLM"/>
    </source>
</evidence>
<feature type="compositionally biased region" description="Low complexity" evidence="1">
    <location>
        <begin position="721"/>
        <end position="738"/>
    </location>
</feature>
<feature type="region of interest" description="Disordered" evidence="1">
    <location>
        <begin position="672"/>
        <end position="829"/>
    </location>
</feature>
<evidence type="ECO:0000313" key="4">
    <source>
        <dbReference type="Proteomes" id="UP000221024"/>
    </source>
</evidence>
<feature type="transmembrane region" description="Helical" evidence="2">
    <location>
        <begin position="43"/>
        <end position="62"/>
    </location>
</feature>
<sequence length="1151" mass="128615">MYRRDALFRSLAALCWGGAAVAALVLAAVALESWLWMPTNLRTALLTATTALLGGYVGMRVLPPFLQWTGTWPLPSDETLARSVGTATPAIADRLVTLFQLDEGRSSTAPPAVRSAAVAQLSEALEPHPFDALVQPERVRRAAPWLLVPALVALLAWTVLPNASARLLAPTTSFERPAPYALSVTPGNVERVQGEALTIEAALVDRISATDPASVIVEMETPDGIRTQRMTARSDGPRWTLDLPNVRSGFEYRVRTPSVTSPTYTVDVSTRPLVRGLNVTVDPPSYTREETERLAANSGDVTALRGSQVSVDATLGGGPITEAVLRFDDGRERPMQIDDGTATGTFTVSEAATYHIHLRNTDGVANPDPVRYDVTARADQPPRVSFAAPGATTALKADRVAELALRLRDDFGFARLRVHYRLDRGDTERDDAAPEAPSAYESFEIPLERPLRTEQQVEHTWLLVQDSGLDLLPGDEVVYYAEVWDNDAVSGFKSAETPTQRLRVPTAAERYAELDETQDRAASSLESVREQSQSMQEQFRQLRDEVRRTQEASWEQQSQAQQMRQQQQSMSRQVEEAARQMESATRQMEQQDLNREETRQMYRELQEVIREIDDPEFQDALRELQESMESMDFRQMQQSMEQVEENMQSYQERLERAKELFEKLRAQQKLDEMRDRAEQLRDTQDAIQADTEAAAESDSTSSEDTDPSQSSEESGAESDASEANSSESAQNSEQSAQDLSRQQERARERMEELEQALSEMSDELSDAPGLSQEEMQAMQEQMSESGIQERMQEAAESLQNQDFQSAQSSQQQASDGLSEMASSLSQMSESMSQGQQSVNTQGIWYALENTLWLSDAQERLRSEASRLSSDGEQLRSLSQEQQRLRTGLESVGDSLSAVARNTPQLSRVVRQKLGAGLNAMQTAVNELDARNGRQAHPAQTEAMTRLNELAKLLSDVLDQMQGGGGQGSGMSMGEMQQQMQQMTGDQQALNRALQEHLENVAGERLSVDQQERRSQLRAQQRRLQQQLQSLSQEDAADRMMGDLDRIADEMEQALEEMENPRNERDLLDRQERIVTQMMQAQQALQSQGQSESREGRSAREMEQRRAPGELPPEEATEVLRQGLLDALEGGYSDDYEALIRRYFEALEAQEE</sequence>
<feature type="compositionally biased region" description="Basic and acidic residues" evidence="1">
    <location>
        <begin position="540"/>
        <end position="550"/>
    </location>
</feature>
<comment type="caution">
    <text evidence="3">The sequence shown here is derived from an EMBL/GenBank/DDBJ whole genome shotgun (WGS) entry which is preliminary data.</text>
</comment>
<dbReference type="Proteomes" id="UP000221024">
    <property type="component" value="Unassembled WGS sequence"/>
</dbReference>
<feature type="compositionally biased region" description="Basic and acidic residues" evidence="1">
    <location>
        <begin position="1091"/>
        <end position="1107"/>
    </location>
</feature>
<dbReference type="AlphaFoldDB" id="A0A2H3NX11"/>
<organism evidence="3 4">
    <name type="scientific">Longimonas halophila</name>
    <dbReference type="NCBI Taxonomy" id="1469170"/>
    <lineage>
        <taxon>Bacteria</taxon>
        <taxon>Pseudomonadati</taxon>
        <taxon>Rhodothermota</taxon>
        <taxon>Rhodothermia</taxon>
        <taxon>Rhodothermales</taxon>
        <taxon>Salisaetaceae</taxon>
        <taxon>Longimonas</taxon>
    </lineage>
</organism>
<keyword evidence="2" id="KW-0472">Membrane</keyword>
<feature type="transmembrane region" description="Helical" evidence="2">
    <location>
        <begin position="142"/>
        <end position="160"/>
    </location>
</feature>
<evidence type="ECO:0000313" key="3">
    <source>
        <dbReference type="EMBL" id="PEN06657.1"/>
    </source>
</evidence>
<feature type="compositionally biased region" description="Low complexity" evidence="1">
    <location>
        <begin position="771"/>
        <end position="785"/>
    </location>
</feature>
<accession>A0A2H3NX11</accession>
<feature type="region of interest" description="Disordered" evidence="1">
    <location>
        <begin position="1002"/>
        <end position="1035"/>
    </location>
</feature>
<feature type="region of interest" description="Disordered" evidence="1">
    <location>
        <begin position="1078"/>
        <end position="1117"/>
    </location>
</feature>
<feature type="compositionally biased region" description="Polar residues" evidence="1">
    <location>
        <begin position="520"/>
        <end position="539"/>
    </location>
</feature>
<reference evidence="3 4" key="1">
    <citation type="submission" date="2017-10" db="EMBL/GenBank/DDBJ databases">
        <title>Draft genome of Longimonas halophila.</title>
        <authorList>
            <person name="Goh K.M."/>
            <person name="Shamsir M.S."/>
            <person name="Lim S.W."/>
        </authorList>
    </citation>
    <scope>NUCLEOTIDE SEQUENCE [LARGE SCALE GENOMIC DNA]</scope>
    <source>
        <strain evidence="3 4">KCTC 42399</strain>
    </source>
</reference>
<feature type="compositionally biased region" description="Basic and acidic residues" evidence="1">
    <location>
        <begin position="672"/>
        <end position="684"/>
    </location>
</feature>
<dbReference type="EMBL" id="PDEP01000007">
    <property type="protein sequence ID" value="PEN06657.1"/>
    <property type="molecule type" value="Genomic_DNA"/>
</dbReference>
<keyword evidence="4" id="KW-1185">Reference proteome</keyword>
<gene>
    <name evidence="3" type="ORF">CRI93_08395</name>
</gene>
<dbReference type="InterPro" id="IPR012683">
    <property type="entry name" value="CHP02302_TM"/>
</dbReference>
<feature type="compositionally biased region" description="Low complexity" evidence="1">
    <location>
        <begin position="804"/>
        <end position="829"/>
    </location>
</feature>
<protein>
    <recommendedName>
        <fullName evidence="5">DUF4175 domain-containing protein</fullName>
    </recommendedName>
</protein>
<feature type="compositionally biased region" description="Low complexity" evidence="1">
    <location>
        <begin position="1078"/>
        <end position="1090"/>
    </location>
</feature>
<evidence type="ECO:0000256" key="1">
    <source>
        <dbReference type="SAM" id="MobiDB-lite"/>
    </source>
</evidence>
<feature type="compositionally biased region" description="Low complexity" evidence="1">
    <location>
        <begin position="689"/>
        <end position="700"/>
    </location>
</feature>
<feature type="compositionally biased region" description="Basic and acidic residues" evidence="1">
    <location>
        <begin position="741"/>
        <end position="752"/>
    </location>
</feature>
<keyword evidence="2" id="KW-1133">Transmembrane helix</keyword>
<evidence type="ECO:0000256" key="2">
    <source>
        <dbReference type="SAM" id="Phobius"/>
    </source>
</evidence>
<name>A0A2H3NX11_9BACT</name>
<proteinExistence type="predicted"/>
<dbReference type="Pfam" id="PF13779">
    <property type="entry name" value="DUF4175"/>
    <property type="match status" value="1"/>
</dbReference>
<keyword evidence="2" id="KW-0812">Transmembrane</keyword>
<feature type="compositionally biased region" description="Low complexity" evidence="1">
    <location>
        <begin position="551"/>
        <end position="572"/>
    </location>
</feature>
<feature type="compositionally biased region" description="Basic and acidic residues" evidence="1">
    <location>
        <begin position="1005"/>
        <end position="1014"/>
    </location>
</feature>
<feature type="region of interest" description="Disordered" evidence="1">
    <location>
        <begin position="520"/>
        <end position="577"/>
    </location>
</feature>
<feature type="compositionally biased region" description="Low complexity" evidence="1">
    <location>
        <begin position="1016"/>
        <end position="1032"/>
    </location>
</feature>